<dbReference type="AlphaFoldDB" id="A0A432XRT9"/>
<evidence type="ECO:0000313" key="5">
    <source>
        <dbReference type="EMBL" id="RUO51427.1"/>
    </source>
</evidence>
<proteinExistence type="predicted"/>
<evidence type="ECO:0000256" key="3">
    <source>
        <dbReference type="ARBA" id="ARBA00034247"/>
    </source>
</evidence>
<dbReference type="SUPFAM" id="SSF55073">
    <property type="entry name" value="Nucleotide cyclase"/>
    <property type="match status" value="1"/>
</dbReference>
<dbReference type="GO" id="GO:0052621">
    <property type="term" value="F:diguanylate cyclase activity"/>
    <property type="evidence" value="ECO:0007669"/>
    <property type="project" value="UniProtKB-EC"/>
</dbReference>
<dbReference type="Gene3D" id="3.30.70.270">
    <property type="match status" value="1"/>
</dbReference>
<gene>
    <name evidence="5" type="ORF">CWE25_10860</name>
</gene>
<keyword evidence="6" id="KW-1185">Reference proteome</keyword>
<dbReference type="PANTHER" id="PTHR45138">
    <property type="entry name" value="REGULATORY COMPONENTS OF SENSORY TRANSDUCTION SYSTEM"/>
    <property type="match status" value="1"/>
</dbReference>
<evidence type="ECO:0000256" key="1">
    <source>
        <dbReference type="ARBA" id="ARBA00001946"/>
    </source>
</evidence>
<dbReference type="NCBIfam" id="TIGR00254">
    <property type="entry name" value="GGDEF"/>
    <property type="match status" value="1"/>
</dbReference>
<dbReference type="InterPro" id="IPR000160">
    <property type="entry name" value="GGDEF_dom"/>
</dbReference>
<dbReference type="OrthoDB" id="9812260at2"/>
<dbReference type="InterPro" id="IPR029787">
    <property type="entry name" value="Nucleotide_cyclase"/>
</dbReference>
<dbReference type="Pfam" id="PF00990">
    <property type="entry name" value="GGDEF"/>
    <property type="match status" value="1"/>
</dbReference>
<sequence>MLSKTNFKSSVKCSMPQKLSSHLSRREDWQRSRSLAERLQTTLDVGEFFALYASHLNTRIPIKQIHFESESLNHRVLIQDGPTATEHAVLVYADEQLLGQVTYTFLQPLSFLQKLRLKKVHAHLVFPLRNLLAFQHMSQLASRDPLTQLYNRTIIEPRLTKLIKSAHQQQHTVMMVDLDNFKHVNDREGHEVGDEILQEIASLISEEVDPDHFVIRFGGDEFLLIMPHTELRLTHDIFKRMQQRLCNHSLISKYGITLSAGSVRLQPYLSVEQVLNQVDDNMYIAKHAGGARHIFDSLDAQVNLPNDQRL</sequence>
<dbReference type="GO" id="GO:1902201">
    <property type="term" value="P:negative regulation of bacterial-type flagellum-dependent cell motility"/>
    <property type="evidence" value="ECO:0007669"/>
    <property type="project" value="TreeGrafter"/>
</dbReference>
<dbReference type="RefSeq" id="WP_110575647.1">
    <property type="nucleotide sequence ID" value="NZ_PIPV01000010.1"/>
</dbReference>
<evidence type="ECO:0000313" key="6">
    <source>
        <dbReference type="Proteomes" id="UP000287330"/>
    </source>
</evidence>
<protein>
    <recommendedName>
        <fullName evidence="2">diguanylate cyclase</fullName>
        <ecNumber evidence="2">2.7.7.65</ecNumber>
    </recommendedName>
</protein>
<dbReference type="SMART" id="SM00267">
    <property type="entry name" value="GGDEF"/>
    <property type="match status" value="1"/>
</dbReference>
<reference evidence="6" key="1">
    <citation type="journal article" date="2018" name="Front. Microbiol.">
        <title>Genome-Based Analysis Reveals the Taxonomy and Diversity of the Family Idiomarinaceae.</title>
        <authorList>
            <person name="Liu Y."/>
            <person name="Lai Q."/>
            <person name="Shao Z."/>
        </authorList>
    </citation>
    <scope>NUCLEOTIDE SEQUENCE [LARGE SCALE GENOMIC DNA]</scope>
    <source>
        <strain evidence="6">F23</strain>
    </source>
</reference>
<comment type="cofactor">
    <cofactor evidence="1">
        <name>Mg(2+)</name>
        <dbReference type="ChEBI" id="CHEBI:18420"/>
    </cofactor>
</comment>
<comment type="catalytic activity">
    <reaction evidence="3">
        <text>2 GTP = 3',3'-c-di-GMP + 2 diphosphate</text>
        <dbReference type="Rhea" id="RHEA:24898"/>
        <dbReference type="ChEBI" id="CHEBI:33019"/>
        <dbReference type="ChEBI" id="CHEBI:37565"/>
        <dbReference type="ChEBI" id="CHEBI:58805"/>
        <dbReference type="EC" id="2.7.7.65"/>
    </reaction>
</comment>
<accession>A0A432XRT9</accession>
<dbReference type="EMBL" id="PIPV01000010">
    <property type="protein sequence ID" value="RUO51427.1"/>
    <property type="molecule type" value="Genomic_DNA"/>
</dbReference>
<dbReference type="FunFam" id="3.30.70.270:FF:000001">
    <property type="entry name" value="Diguanylate cyclase domain protein"/>
    <property type="match status" value="1"/>
</dbReference>
<dbReference type="Proteomes" id="UP000287330">
    <property type="component" value="Unassembled WGS sequence"/>
</dbReference>
<dbReference type="PANTHER" id="PTHR45138:SF9">
    <property type="entry name" value="DIGUANYLATE CYCLASE DGCM-RELATED"/>
    <property type="match status" value="1"/>
</dbReference>
<dbReference type="PROSITE" id="PS50887">
    <property type="entry name" value="GGDEF"/>
    <property type="match status" value="1"/>
</dbReference>
<name>A0A432XRT9_9GAMM</name>
<organism evidence="5 6">
    <name type="scientific">Idiomarina fontislapidosi</name>
    <dbReference type="NCBI Taxonomy" id="263723"/>
    <lineage>
        <taxon>Bacteria</taxon>
        <taxon>Pseudomonadati</taxon>
        <taxon>Pseudomonadota</taxon>
        <taxon>Gammaproteobacteria</taxon>
        <taxon>Alteromonadales</taxon>
        <taxon>Idiomarinaceae</taxon>
        <taxon>Idiomarina</taxon>
    </lineage>
</organism>
<dbReference type="InterPro" id="IPR043128">
    <property type="entry name" value="Rev_trsase/Diguanyl_cyclase"/>
</dbReference>
<dbReference type="EC" id="2.7.7.65" evidence="2"/>
<dbReference type="GO" id="GO:0043709">
    <property type="term" value="P:cell adhesion involved in single-species biofilm formation"/>
    <property type="evidence" value="ECO:0007669"/>
    <property type="project" value="TreeGrafter"/>
</dbReference>
<dbReference type="InterPro" id="IPR050469">
    <property type="entry name" value="Diguanylate_Cyclase"/>
</dbReference>
<comment type="caution">
    <text evidence="5">The sequence shown here is derived from an EMBL/GenBank/DDBJ whole genome shotgun (WGS) entry which is preliminary data.</text>
</comment>
<feature type="domain" description="GGDEF" evidence="4">
    <location>
        <begin position="169"/>
        <end position="298"/>
    </location>
</feature>
<evidence type="ECO:0000259" key="4">
    <source>
        <dbReference type="PROSITE" id="PS50887"/>
    </source>
</evidence>
<evidence type="ECO:0000256" key="2">
    <source>
        <dbReference type="ARBA" id="ARBA00012528"/>
    </source>
</evidence>
<dbReference type="GO" id="GO:0005886">
    <property type="term" value="C:plasma membrane"/>
    <property type="evidence" value="ECO:0007669"/>
    <property type="project" value="TreeGrafter"/>
</dbReference>
<dbReference type="CDD" id="cd01949">
    <property type="entry name" value="GGDEF"/>
    <property type="match status" value="1"/>
</dbReference>